<keyword evidence="2" id="KW-0812">Transmembrane</keyword>
<feature type="transmembrane region" description="Helical" evidence="2">
    <location>
        <begin position="568"/>
        <end position="588"/>
    </location>
</feature>
<gene>
    <name evidence="3" type="ORF">GCM10011591_25860</name>
</gene>
<evidence type="ECO:0000313" key="4">
    <source>
        <dbReference type="Proteomes" id="UP000612956"/>
    </source>
</evidence>
<accession>A0A917QIJ3</accession>
<feature type="compositionally biased region" description="Polar residues" evidence="1">
    <location>
        <begin position="281"/>
        <end position="290"/>
    </location>
</feature>
<reference evidence="3" key="1">
    <citation type="journal article" date="2014" name="Int. J. Syst. Evol. Microbiol.">
        <title>Complete genome sequence of Corynebacterium casei LMG S-19264T (=DSM 44701T), isolated from a smear-ripened cheese.</title>
        <authorList>
            <consortium name="US DOE Joint Genome Institute (JGI-PGF)"/>
            <person name="Walter F."/>
            <person name="Albersmeier A."/>
            <person name="Kalinowski J."/>
            <person name="Ruckert C."/>
        </authorList>
    </citation>
    <scope>NUCLEOTIDE SEQUENCE</scope>
    <source>
        <strain evidence="3">CGMCC 4.7278</strain>
    </source>
</reference>
<dbReference type="RefSeq" id="WP_229683921.1">
    <property type="nucleotide sequence ID" value="NZ_BMMW01000002.1"/>
</dbReference>
<feature type="transmembrane region" description="Helical" evidence="2">
    <location>
        <begin position="63"/>
        <end position="88"/>
    </location>
</feature>
<feature type="transmembrane region" description="Helical" evidence="2">
    <location>
        <begin position="100"/>
        <end position="118"/>
    </location>
</feature>
<feature type="region of interest" description="Disordered" evidence="1">
    <location>
        <begin position="602"/>
        <end position="671"/>
    </location>
</feature>
<feature type="compositionally biased region" description="Low complexity" evidence="1">
    <location>
        <begin position="336"/>
        <end position="349"/>
    </location>
</feature>
<dbReference type="EMBL" id="BMMW01000002">
    <property type="protein sequence ID" value="GGK52954.1"/>
    <property type="molecule type" value="Genomic_DNA"/>
</dbReference>
<proteinExistence type="predicted"/>
<organism evidence="3 4">
    <name type="scientific">Nocardia camponoti</name>
    <dbReference type="NCBI Taxonomy" id="1616106"/>
    <lineage>
        <taxon>Bacteria</taxon>
        <taxon>Bacillati</taxon>
        <taxon>Actinomycetota</taxon>
        <taxon>Actinomycetes</taxon>
        <taxon>Mycobacteriales</taxon>
        <taxon>Nocardiaceae</taxon>
        <taxon>Nocardia</taxon>
    </lineage>
</organism>
<feature type="compositionally biased region" description="Polar residues" evidence="1">
    <location>
        <begin position="265"/>
        <end position="274"/>
    </location>
</feature>
<protein>
    <submittedName>
        <fullName evidence="3">Uncharacterized protein</fullName>
    </submittedName>
</protein>
<keyword evidence="2" id="KW-0472">Membrane</keyword>
<feature type="compositionally biased region" description="Polar residues" evidence="1">
    <location>
        <begin position="245"/>
        <end position="256"/>
    </location>
</feature>
<evidence type="ECO:0000256" key="1">
    <source>
        <dbReference type="SAM" id="MobiDB-lite"/>
    </source>
</evidence>
<feature type="transmembrane region" description="Helical" evidence="2">
    <location>
        <begin position="497"/>
        <end position="517"/>
    </location>
</feature>
<reference evidence="3" key="2">
    <citation type="submission" date="2020-09" db="EMBL/GenBank/DDBJ databases">
        <authorList>
            <person name="Sun Q."/>
            <person name="Zhou Y."/>
        </authorList>
    </citation>
    <scope>NUCLEOTIDE SEQUENCE</scope>
    <source>
        <strain evidence="3">CGMCC 4.7278</strain>
    </source>
</reference>
<sequence length="886" mass="91674">MDTWRERGVVGGYCALLTALIVGPLAGSGYLLLRDAVSTPRSYLTDSALGLGGAAPRAVPQDALIALVSPVIDGGVLVKAILIVALWSAGYGAAVLARQLLAAPISMQLVAATVALWNPYVAERLLQGHWSLFAGYAALPWTAIAATHIRRAHRPPLTNKRAHGTPLARDEHRPRHQTPTLPADLAATRAQAQPDTATSPPTSGQPPHVAAQPNSTSSPANGPAAHIQAHPNSGTTPANGPARRAQSQPDSTTSPGNGLAPHAQAQPNSGTTPANGPARRAQSQPDSTTSPGNGPAPHAQAQPNPTTPPADRPAPHAQVQPNAATSPPANGHVNDATRATAPTQPAPATSLPEPGHVNDATRADASTNAQVNARRGAPALRSMRTTRLTSDWRAWGTLTASFAAAGLTPTGSLLAAIIGLALIGRRAALPATLIWLATCAPWLTATALGAGAGPSDPAGVAAFAARAEPWLGTMGSLAGLGGIWNAEAVPTSRTTPLALVATLFLLTMVALGVRAVWRQGRTGKTLITIAEAAILLPALGATPWGLSAGEWLVTEIPGAGLLRDTQKYVALAVPAYALCAAAGCRAVATWLTKLRRHLSEPDQAPYLPTSEQLPPGTAADPTTTAYRPTHNHPLATRTTAHEYRPPSTTPQNVSSPAGPDSRTIPKPRDTSALAIPTPHVLRTAAALFIALLIIPLADLTWGVSGALKPVHYPASWANVVAHIEPDTGDVAVIPGGMFRRFPYAPTAPVLDPAPRLLPPDVLQTGELNVRNNTVSGEGGRARTVENLLLAGAPAAKLADQGVGWILIEKSTPGPRGKSETTLATAQLAYDAPDLALYRIENPHHFNATRQSRAAALAAHALWASLMLIGLLATAFAPRTSRSQQLT</sequence>
<feature type="compositionally biased region" description="Low complexity" evidence="1">
    <location>
        <begin position="614"/>
        <end position="625"/>
    </location>
</feature>
<feature type="compositionally biased region" description="Polar residues" evidence="1">
    <location>
        <begin position="190"/>
        <end position="202"/>
    </location>
</feature>
<dbReference type="Proteomes" id="UP000612956">
    <property type="component" value="Unassembled WGS sequence"/>
</dbReference>
<feature type="region of interest" description="Disordered" evidence="1">
    <location>
        <begin position="152"/>
        <end position="380"/>
    </location>
</feature>
<feature type="transmembrane region" description="Helical" evidence="2">
    <location>
        <begin position="853"/>
        <end position="876"/>
    </location>
</feature>
<feature type="transmembrane region" description="Helical" evidence="2">
    <location>
        <begin position="394"/>
        <end position="423"/>
    </location>
</feature>
<feature type="compositionally biased region" description="Polar residues" evidence="1">
    <location>
        <begin position="319"/>
        <end position="328"/>
    </location>
</feature>
<evidence type="ECO:0000313" key="3">
    <source>
        <dbReference type="EMBL" id="GGK52954.1"/>
    </source>
</evidence>
<keyword evidence="2" id="KW-1133">Transmembrane helix</keyword>
<feature type="compositionally biased region" description="Low complexity" evidence="1">
    <location>
        <begin position="291"/>
        <end position="304"/>
    </location>
</feature>
<keyword evidence="4" id="KW-1185">Reference proteome</keyword>
<feature type="transmembrane region" description="Helical" evidence="2">
    <location>
        <begin position="12"/>
        <end position="33"/>
    </location>
</feature>
<comment type="caution">
    <text evidence="3">The sequence shown here is derived from an EMBL/GenBank/DDBJ whole genome shotgun (WGS) entry which is preliminary data.</text>
</comment>
<evidence type="ECO:0000256" key="2">
    <source>
        <dbReference type="SAM" id="Phobius"/>
    </source>
</evidence>
<dbReference type="AlphaFoldDB" id="A0A917QIJ3"/>
<feature type="transmembrane region" description="Helical" evidence="2">
    <location>
        <begin position="529"/>
        <end position="548"/>
    </location>
</feature>
<name>A0A917QIJ3_9NOCA</name>